<reference evidence="2" key="1">
    <citation type="submission" date="2023-08" db="EMBL/GenBank/DDBJ databases">
        <title>Chromosome-level Genome Assembly of mud carp (Cirrhinus molitorella).</title>
        <authorList>
            <person name="Liu H."/>
        </authorList>
    </citation>
    <scope>NUCLEOTIDE SEQUENCE</scope>
    <source>
        <strain evidence="2">Prfri</strain>
        <tissue evidence="2">Muscle</tissue>
    </source>
</reference>
<dbReference type="Proteomes" id="UP001187343">
    <property type="component" value="Unassembled WGS sequence"/>
</dbReference>
<keyword evidence="3" id="KW-1185">Reference proteome</keyword>
<feature type="compositionally biased region" description="Basic residues" evidence="1">
    <location>
        <begin position="151"/>
        <end position="175"/>
    </location>
</feature>
<dbReference type="AlphaFoldDB" id="A0AA88PH30"/>
<evidence type="ECO:0000256" key="1">
    <source>
        <dbReference type="SAM" id="MobiDB-lite"/>
    </source>
</evidence>
<sequence>MRAEFFRNRNFRTFDVTKKISIQCQDNPYGFNGVMVFGDETYGMTQGCMPNMTGYNQYLTRCGNGFSAGVINADRQNDAQASRQMLPVSVAVTVSAISAPMDTQNQLGAHRMDPPFTDGYVLQPVYGWGGNGSHFWERDEQHEEEEERNLRPKQKKKKAGSRKRRRSRHAGHKKN</sequence>
<protein>
    <submittedName>
        <fullName evidence="2">Uncharacterized protein</fullName>
    </submittedName>
</protein>
<organism evidence="2 3">
    <name type="scientific">Cirrhinus molitorella</name>
    <name type="common">mud carp</name>
    <dbReference type="NCBI Taxonomy" id="172907"/>
    <lineage>
        <taxon>Eukaryota</taxon>
        <taxon>Metazoa</taxon>
        <taxon>Chordata</taxon>
        <taxon>Craniata</taxon>
        <taxon>Vertebrata</taxon>
        <taxon>Euteleostomi</taxon>
        <taxon>Actinopterygii</taxon>
        <taxon>Neopterygii</taxon>
        <taxon>Teleostei</taxon>
        <taxon>Ostariophysi</taxon>
        <taxon>Cypriniformes</taxon>
        <taxon>Cyprinidae</taxon>
        <taxon>Labeoninae</taxon>
        <taxon>Labeonini</taxon>
        <taxon>Cirrhinus</taxon>
    </lineage>
</organism>
<proteinExistence type="predicted"/>
<evidence type="ECO:0000313" key="3">
    <source>
        <dbReference type="Proteomes" id="UP001187343"/>
    </source>
</evidence>
<feature type="region of interest" description="Disordered" evidence="1">
    <location>
        <begin position="138"/>
        <end position="175"/>
    </location>
</feature>
<dbReference type="EMBL" id="JAUYZG010000018">
    <property type="protein sequence ID" value="KAK2881587.1"/>
    <property type="molecule type" value="Genomic_DNA"/>
</dbReference>
<gene>
    <name evidence="2" type="ORF">Q8A67_018855</name>
</gene>
<comment type="caution">
    <text evidence="2">The sequence shown here is derived from an EMBL/GenBank/DDBJ whole genome shotgun (WGS) entry which is preliminary data.</text>
</comment>
<evidence type="ECO:0000313" key="2">
    <source>
        <dbReference type="EMBL" id="KAK2881587.1"/>
    </source>
</evidence>
<accession>A0AA88PH30</accession>
<name>A0AA88PH30_9TELE</name>